<dbReference type="PANTHER" id="PTHR30222:SF12">
    <property type="entry name" value="NORSPERMIDINE SENSOR"/>
    <property type="match status" value="1"/>
</dbReference>
<comment type="subcellular location">
    <subcellularLocation>
        <location evidence="1">Periplasm</location>
    </subcellularLocation>
</comment>
<dbReference type="GO" id="GO:0015846">
    <property type="term" value="P:polyamine transport"/>
    <property type="evidence" value="ECO:0007669"/>
    <property type="project" value="InterPro"/>
</dbReference>
<dbReference type="EMBL" id="JAPTGG010000001">
    <property type="protein sequence ID" value="MCZ0863745.1"/>
    <property type="molecule type" value="Genomic_DNA"/>
</dbReference>
<evidence type="ECO:0000313" key="6">
    <source>
        <dbReference type="Proteomes" id="UP001069090"/>
    </source>
</evidence>
<accession>A0A9J6RHD5</accession>
<sequence length="327" mass="36057">MAETVRIFNWEEYLAPDVIAAFERESGHKLEQFYLDNEEQRDALILSGRGANFDLVIIDSQSLKTEGKKAYFATLPMAQIPNSQHLSPALQQACGNKGLAYSWGTIGVAYRASANPQGIDSWASVFAIEPANQYKTVMLSDSVDSTALSLIALGLPPYSVDKNHLKQAYALLQQQKAYLHSYGYGLSYVIDKQAASDITMAVTYSGDIKHFISASGQQDWRYSIPKEGTIIWTDCLAIPHRTGAIKKATLAFLNFINRPDIALLNAQTSGLATPNLGALALADDSYSKDDELFPSPQVLANSHYAQSLPNEQLKLRSRMLQKLNQSE</sequence>
<dbReference type="SUPFAM" id="SSF53850">
    <property type="entry name" value="Periplasmic binding protein-like II"/>
    <property type="match status" value="1"/>
</dbReference>
<dbReference type="InterPro" id="IPR006059">
    <property type="entry name" value="SBP"/>
</dbReference>
<evidence type="ECO:0000256" key="2">
    <source>
        <dbReference type="ARBA" id="ARBA00022448"/>
    </source>
</evidence>
<keyword evidence="3" id="KW-0732">Signal</keyword>
<dbReference type="PRINTS" id="PR00909">
    <property type="entry name" value="SPERMDNBNDNG"/>
</dbReference>
<evidence type="ECO:0000256" key="3">
    <source>
        <dbReference type="ARBA" id="ARBA00022729"/>
    </source>
</evidence>
<keyword evidence="4" id="KW-0574">Periplasm</keyword>
<dbReference type="Pfam" id="PF13416">
    <property type="entry name" value="SBP_bac_8"/>
    <property type="match status" value="1"/>
</dbReference>
<name>A0A9J6RHD5_9GAMM</name>
<comment type="caution">
    <text evidence="5">The sequence shown here is derived from an EMBL/GenBank/DDBJ whole genome shotgun (WGS) entry which is preliminary data.</text>
</comment>
<keyword evidence="2" id="KW-0813">Transport</keyword>
<gene>
    <name evidence="5" type="ORF">O0V09_00950</name>
</gene>
<dbReference type="CDD" id="cd13590">
    <property type="entry name" value="PBP2_PotD_PotF_like"/>
    <property type="match status" value="1"/>
</dbReference>
<dbReference type="RefSeq" id="WP_268904917.1">
    <property type="nucleotide sequence ID" value="NZ_JAPTGG010000001.1"/>
</dbReference>
<dbReference type="Gene3D" id="3.40.190.10">
    <property type="entry name" value="Periplasmic binding protein-like II"/>
    <property type="match status" value="2"/>
</dbReference>
<protein>
    <submittedName>
        <fullName evidence="5">Spermidine/putrescine ABC transporter substrate-binding protein</fullName>
    </submittedName>
</protein>
<reference evidence="5 6" key="1">
    <citation type="submission" date="2022-12" db="EMBL/GenBank/DDBJ databases">
        <title>Dasania phycosphaerae sp. nov., isolated from particulate material of the south coast of Korea.</title>
        <authorList>
            <person name="Jiang Y."/>
        </authorList>
    </citation>
    <scope>NUCLEOTIDE SEQUENCE [LARGE SCALE GENOMIC DNA]</scope>
    <source>
        <strain evidence="5 6">GY-19</strain>
    </source>
</reference>
<evidence type="ECO:0000313" key="5">
    <source>
        <dbReference type="EMBL" id="MCZ0863745.1"/>
    </source>
</evidence>
<keyword evidence="6" id="KW-1185">Reference proteome</keyword>
<organism evidence="5 6">
    <name type="scientific">Dasania phycosphaerae</name>
    <dbReference type="NCBI Taxonomy" id="2950436"/>
    <lineage>
        <taxon>Bacteria</taxon>
        <taxon>Pseudomonadati</taxon>
        <taxon>Pseudomonadota</taxon>
        <taxon>Gammaproteobacteria</taxon>
        <taxon>Cellvibrionales</taxon>
        <taxon>Spongiibacteraceae</taxon>
        <taxon>Dasania</taxon>
    </lineage>
</organism>
<dbReference type="InterPro" id="IPR001188">
    <property type="entry name" value="Sperm_putr-bd"/>
</dbReference>
<dbReference type="PANTHER" id="PTHR30222">
    <property type="entry name" value="SPERMIDINE/PUTRESCINE-BINDING PERIPLASMIC PROTEIN"/>
    <property type="match status" value="1"/>
</dbReference>
<evidence type="ECO:0000256" key="4">
    <source>
        <dbReference type="ARBA" id="ARBA00022764"/>
    </source>
</evidence>
<dbReference type="Proteomes" id="UP001069090">
    <property type="component" value="Unassembled WGS sequence"/>
</dbReference>
<dbReference type="GO" id="GO:0019808">
    <property type="term" value="F:polyamine binding"/>
    <property type="evidence" value="ECO:0007669"/>
    <property type="project" value="InterPro"/>
</dbReference>
<evidence type="ECO:0000256" key="1">
    <source>
        <dbReference type="ARBA" id="ARBA00004418"/>
    </source>
</evidence>
<proteinExistence type="predicted"/>
<dbReference type="GO" id="GO:0042597">
    <property type="term" value="C:periplasmic space"/>
    <property type="evidence" value="ECO:0007669"/>
    <property type="project" value="UniProtKB-SubCell"/>
</dbReference>
<dbReference type="AlphaFoldDB" id="A0A9J6RHD5"/>